<feature type="binding site" evidence="8">
    <location>
        <position position="85"/>
    </location>
    <ligand>
        <name>GTP</name>
        <dbReference type="ChEBI" id="CHEBI:37565"/>
    </ligand>
</feature>
<dbReference type="GO" id="GO:0005525">
    <property type="term" value="F:GTP binding"/>
    <property type="evidence" value="ECO:0007669"/>
    <property type="project" value="UniProtKB-UniRule"/>
</dbReference>
<dbReference type="Gene3D" id="3.90.550.10">
    <property type="entry name" value="Spore Coat Polysaccharide Biosynthesis Protein SpsA, Chain A"/>
    <property type="match status" value="1"/>
</dbReference>
<accession>A0A060NKW6</accession>
<gene>
    <name evidence="8" type="primary">mobA</name>
    <name evidence="10" type="ORF">SMCB_0109</name>
</gene>
<reference evidence="10 11" key="1">
    <citation type="journal article" date="2014" name="Nat. Commun.">
        <title>Physiological and genomic features of highly alkaliphilic hydrogen-utilizing Betaproteobacteria from a continental serpentinizing site.</title>
        <authorList>
            <person name="Suzuki S."/>
            <person name="Kuenen J.G."/>
            <person name="Schipper K."/>
            <person name="van der Velde S."/>
            <person name="Ishii S."/>
            <person name="Wu A."/>
            <person name="Sorokin D.Y."/>
            <person name="Tenney A."/>
            <person name="Meng X.Y."/>
            <person name="Morrill P.L."/>
            <person name="Kamagata Y."/>
            <person name="Muyzer G."/>
            <person name="Nealson K.H."/>
        </authorList>
    </citation>
    <scope>NUCLEOTIDE SEQUENCE [LARGE SCALE GENOMIC DNA]</scope>
    <source>
        <strain evidence="10 11">B1</strain>
    </source>
</reference>
<keyword evidence="6 8" id="KW-0342">GTP-binding</keyword>
<evidence type="ECO:0000256" key="5">
    <source>
        <dbReference type="ARBA" id="ARBA00022842"/>
    </source>
</evidence>
<keyword evidence="2 8" id="KW-0808">Transferase</keyword>
<evidence type="ECO:0000256" key="2">
    <source>
        <dbReference type="ARBA" id="ARBA00022679"/>
    </source>
</evidence>
<keyword evidence="4 8" id="KW-0547">Nucleotide-binding</keyword>
<evidence type="ECO:0000256" key="4">
    <source>
        <dbReference type="ARBA" id="ARBA00022741"/>
    </source>
</evidence>
<keyword evidence="1 8" id="KW-0963">Cytoplasm</keyword>
<dbReference type="KEGG" id="cbab:SMCB_0109"/>
<proteinExistence type="inferred from homology"/>
<dbReference type="STRING" id="1458426.SMCB_0109"/>
<dbReference type="OrthoDB" id="9788394at2"/>
<evidence type="ECO:0000313" key="10">
    <source>
        <dbReference type="EMBL" id="BAO82337.1"/>
    </source>
</evidence>
<dbReference type="CDD" id="cd02503">
    <property type="entry name" value="MobA"/>
    <property type="match status" value="1"/>
</dbReference>
<dbReference type="InterPro" id="IPR013482">
    <property type="entry name" value="Molybde_CF_guanTrfase"/>
</dbReference>
<dbReference type="HAMAP" id="MF_00316">
    <property type="entry name" value="MobA"/>
    <property type="match status" value="1"/>
</dbReference>
<dbReference type="Pfam" id="PF12804">
    <property type="entry name" value="NTP_transf_3"/>
    <property type="match status" value="1"/>
</dbReference>
<dbReference type="GO" id="GO:0005737">
    <property type="term" value="C:cytoplasm"/>
    <property type="evidence" value="ECO:0007669"/>
    <property type="project" value="UniProtKB-SubCell"/>
</dbReference>
<evidence type="ECO:0000313" key="11">
    <source>
        <dbReference type="Proteomes" id="UP000066014"/>
    </source>
</evidence>
<feature type="binding site" evidence="8">
    <location>
        <position position="115"/>
    </location>
    <ligand>
        <name>Mg(2+)</name>
        <dbReference type="ChEBI" id="CHEBI:18420"/>
    </ligand>
</feature>
<evidence type="ECO:0000256" key="1">
    <source>
        <dbReference type="ARBA" id="ARBA00022490"/>
    </source>
</evidence>
<comment type="cofactor">
    <cofactor evidence="8">
        <name>Mg(2+)</name>
        <dbReference type="ChEBI" id="CHEBI:18420"/>
    </cofactor>
</comment>
<evidence type="ECO:0000256" key="6">
    <source>
        <dbReference type="ARBA" id="ARBA00023134"/>
    </source>
</evidence>
<feature type="binding site" evidence="8">
    <location>
        <position position="115"/>
    </location>
    <ligand>
        <name>GTP</name>
        <dbReference type="ChEBI" id="CHEBI:37565"/>
    </ligand>
</feature>
<comment type="catalytic activity">
    <reaction evidence="8">
        <text>Mo-molybdopterin + GTP + H(+) = Mo-molybdopterin guanine dinucleotide + diphosphate</text>
        <dbReference type="Rhea" id="RHEA:34243"/>
        <dbReference type="ChEBI" id="CHEBI:15378"/>
        <dbReference type="ChEBI" id="CHEBI:33019"/>
        <dbReference type="ChEBI" id="CHEBI:37565"/>
        <dbReference type="ChEBI" id="CHEBI:71302"/>
        <dbReference type="ChEBI" id="CHEBI:71310"/>
        <dbReference type="EC" id="2.7.7.77"/>
    </reaction>
</comment>
<comment type="domain">
    <text evidence="8">The N-terminal domain determines nucleotide recognition and specific binding, while the C-terminal domain determines the specific binding to the target protein.</text>
</comment>
<dbReference type="PANTHER" id="PTHR19136:SF81">
    <property type="entry name" value="MOLYBDENUM COFACTOR GUANYLYLTRANSFERASE"/>
    <property type="match status" value="1"/>
</dbReference>
<dbReference type="HOGENOM" id="CLU_055597_5_1_4"/>
<evidence type="ECO:0000259" key="9">
    <source>
        <dbReference type="Pfam" id="PF12804"/>
    </source>
</evidence>
<dbReference type="InterPro" id="IPR025877">
    <property type="entry name" value="MobA-like_NTP_Trfase"/>
</dbReference>
<dbReference type="GO" id="GO:1902758">
    <property type="term" value="P:bis(molybdopterin guanine dinucleotide)molybdenum biosynthetic process"/>
    <property type="evidence" value="ECO:0007669"/>
    <property type="project" value="TreeGrafter"/>
</dbReference>
<dbReference type="NCBIfam" id="TIGR02665">
    <property type="entry name" value="molyb_mobA"/>
    <property type="match status" value="1"/>
</dbReference>
<keyword evidence="5 8" id="KW-0460">Magnesium</keyword>
<evidence type="ECO:0000256" key="3">
    <source>
        <dbReference type="ARBA" id="ARBA00022723"/>
    </source>
</evidence>
<dbReference type="EC" id="2.7.7.77" evidence="8"/>
<dbReference type="SUPFAM" id="SSF53448">
    <property type="entry name" value="Nucleotide-diphospho-sugar transferases"/>
    <property type="match status" value="1"/>
</dbReference>
<comment type="subunit">
    <text evidence="8">Monomer.</text>
</comment>
<dbReference type="AlphaFoldDB" id="A0A060NKW6"/>
<name>A0A060NKW6_9BURK</name>
<dbReference type="GO" id="GO:0061603">
    <property type="term" value="F:molybdenum cofactor guanylyltransferase activity"/>
    <property type="evidence" value="ECO:0007669"/>
    <property type="project" value="UniProtKB-EC"/>
</dbReference>
<protein>
    <recommendedName>
        <fullName evidence="8">Molybdenum cofactor guanylyltransferase</fullName>
        <shortName evidence="8">MoCo guanylyltransferase</shortName>
        <ecNumber evidence="8">2.7.7.77</ecNumber>
    </recommendedName>
    <alternativeName>
        <fullName evidence="8">GTP:molybdopterin guanylyltransferase</fullName>
    </alternativeName>
    <alternativeName>
        <fullName evidence="8">Mo-MPT guanylyltransferase</fullName>
    </alternativeName>
    <alternativeName>
        <fullName evidence="8">Molybdopterin guanylyltransferase</fullName>
    </alternativeName>
    <alternativeName>
        <fullName evidence="8">Molybdopterin-guanine dinucleotide synthase</fullName>
        <shortName evidence="8">MGD synthase</shortName>
    </alternativeName>
</protein>
<sequence length="240" mass="25521">MTLASDANWPVTALVLAGGRGSRMGGVDKGLVRLQGVPLVQWALQRLRAQVTDGADAGAGPLQLAINANREWADYAAFGLPVWPDPVGHFAGPLAGFAAGLQHCRTPLLLTVPCDVPLFPLDLLRRLHHALLQEQADMALAAAPDECGTLRWQPVFCLMRASLRPSLLDYIAQGGGKVQAWARTQRCAVVPFDAPTDNPLAFRNLNTPQELRELEAQLAALGAGAGLPLDRPMAPQPAPG</sequence>
<keyword evidence="3 8" id="KW-0479">Metal-binding</keyword>
<evidence type="ECO:0000256" key="7">
    <source>
        <dbReference type="ARBA" id="ARBA00023150"/>
    </source>
</evidence>
<keyword evidence="7 8" id="KW-0501">Molybdenum cofactor biosynthesis</keyword>
<keyword evidence="11" id="KW-1185">Reference proteome</keyword>
<feature type="binding site" evidence="8">
    <location>
        <position position="29"/>
    </location>
    <ligand>
        <name>GTP</name>
        <dbReference type="ChEBI" id="CHEBI:37565"/>
    </ligand>
</feature>
<dbReference type="InterPro" id="IPR029044">
    <property type="entry name" value="Nucleotide-diphossugar_trans"/>
</dbReference>
<comment type="subcellular location">
    <subcellularLocation>
        <location evidence="8">Cytoplasm</location>
    </subcellularLocation>
</comment>
<feature type="domain" description="MobA-like NTP transferase" evidence="9">
    <location>
        <begin position="13"/>
        <end position="176"/>
    </location>
</feature>
<organism evidence="10 11">
    <name type="scientific">Serpentinimonas maccroryi</name>
    <dbReference type="NCBI Taxonomy" id="1458426"/>
    <lineage>
        <taxon>Bacteria</taxon>
        <taxon>Pseudomonadati</taxon>
        <taxon>Pseudomonadota</taxon>
        <taxon>Betaproteobacteria</taxon>
        <taxon>Burkholderiales</taxon>
        <taxon>Comamonadaceae</taxon>
        <taxon>Serpentinimonas</taxon>
    </lineage>
</organism>
<feature type="binding site" evidence="8">
    <location>
        <begin position="16"/>
        <end position="18"/>
    </location>
    <ligand>
        <name>GTP</name>
        <dbReference type="ChEBI" id="CHEBI:37565"/>
    </ligand>
</feature>
<comment type="similarity">
    <text evidence="8">Belongs to the MobA family.</text>
</comment>
<dbReference type="GO" id="GO:0046872">
    <property type="term" value="F:metal ion binding"/>
    <property type="evidence" value="ECO:0007669"/>
    <property type="project" value="UniProtKB-KW"/>
</dbReference>
<dbReference type="Proteomes" id="UP000066014">
    <property type="component" value="Chromosome"/>
</dbReference>
<evidence type="ECO:0000256" key="8">
    <source>
        <dbReference type="HAMAP-Rule" id="MF_00316"/>
    </source>
</evidence>
<comment type="function">
    <text evidence="8">Transfers a GMP moiety from GTP to Mo-molybdopterin (Mo-MPT) cofactor (Moco or molybdenum cofactor) to form Mo-molybdopterin guanine dinucleotide (Mo-MGD) cofactor.</text>
</comment>
<dbReference type="EMBL" id="AP014569">
    <property type="protein sequence ID" value="BAO82337.1"/>
    <property type="molecule type" value="Genomic_DNA"/>
</dbReference>
<dbReference type="RefSeq" id="WP_045534297.1">
    <property type="nucleotide sequence ID" value="NZ_AP014569.1"/>
</dbReference>
<feature type="binding site" evidence="8">
    <location>
        <position position="67"/>
    </location>
    <ligand>
        <name>GTP</name>
        <dbReference type="ChEBI" id="CHEBI:37565"/>
    </ligand>
</feature>
<dbReference type="PANTHER" id="PTHR19136">
    <property type="entry name" value="MOLYBDENUM COFACTOR GUANYLYLTRANSFERASE"/>
    <property type="match status" value="1"/>
</dbReference>